<protein>
    <submittedName>
        <fullName evidence="2">Aminodeoxychorismate lyase</fullName>
    </submittedName>
</protein>
<dbReference type="Pfam" id="PF02618">
    <property type="entry name" value="YceG"/>
    <property type="match status" value="1"/>
</dbReference>
<keyword evidence="2" id="KW-0456">Lyase</keyword>
<dbReference type="RefSeq" id="WP_064549826.1">
    <property type="nucleotide sequence ID" value="NZ_LXMA01000001.1"/>
</dbReference>
<name>A0A1B7KWW2_PARTM</name>
<gene>
    <name evidence="2" type="ORF">A7K69_02015</name>
</gene>
<feature type="signal peptide" evidence="1">
    <location>
        <begin position="1"/>
        <end position="22"/>
    </location>
</feature>
<reference evidence="3" key="1">
    <citation type="submission" date="2016-05" db="EMBL/GenBank/DDBJ databases">
        <authorList>
            <person name="Wang W."/>
            <person name="Zhu L."/>
        </authorList>
    </citation>
    <scope>NUCLEOTIDE SEQUENCE [LARGE SCALE GENOMIC DNA]</scope>
    <source>
        <strain evidence="3">W-2</strain>
    </source>
</reference>
<dbReference type="InterPro" id="IPR003770">
    <property type="entry name" value="MLTG-like"/>
</dbReference>
<evidence type="ECO:0000313" key="2">
    <source>
        <dbReference type="EMBL" id="OAT74511.1"/>
    </source>
</evidence>
<sequence>MTKQKIRAIALGMLFATSIIGAAYYAESGFMTTAKLHDALKKDGMVAIKKTEYTKLKEAAKQNKITAVSNNQQPPKIVYVYFLTIKKGERSNDFAQKLEDAHIISDADEFVTYLQTRGLTRYVHAGTYKVHSEMSYEEIANLIAKKPAR</sequence>
<comment type="caution">
    <text evidence="2">The sequence shown here is derived from an EMBL/GenBank/DDBJ whole genome shotgun (WGS) entry which is preliminary data.</text>
</comment>
<feature type="chain" id="PRO_5039090810" evidence="1">
    <location>
        <begin position="23"/>
        <end position="149"/>
    </location>
</feature>
<evidence type="ECO:0000256" key="1">
    <source>
        <dbReference type="SAM" id="SignalP"/>
    </source>
</evidence>
<dbReference type="Proteomes" id="UP000078290">
    <property type="component" value="Unassembled WGS sequence"/>
</dbReference>
<dbReference type="OrthoDB" id="2138957at2"/>
<dbReference type="Gene3D" id="3.30.1490.480">
    <property type="entry name" value="Endolytic murein transglycosylase"/>
    <property type="match status" value="1"/>
</dbReference>
<evidence type="ECO:0000313" key="3">
    <source>
        <dbReference type="Proteomes" id="UP000078290"/>
    </source>
</evidence>
<keyword evidence="1" id="KW-0732">Signal</keyword>
<accession>A0A1B7KWW2</accession>
<dbReference type="GO" id="GO:0016829">
    <property type="term" value="F:lyase activity"/>
    <property type="evidence" value="ECO:0007669"/>
    <property type="project" value="UniProtKB-KW"/>
</dbReference>
<dbReference type="EMBL" id="LXMA01000001">
    <property type="protein sequence ID" value="OAT74511.1"/>
    <property type="molecule type" value="Genomic_DNA"/>
</dbReference>
<proteinExistence type="predicted"/>
<organism evidence="2 3">
    <name type="scientific">Parageobacillus thermoglucosidasius</name>
    <name type="common">Geobacillus thermoglucosidasius</name>
    <dbReference type="NCBI Taxonomy" id="1426"/>
    <lineage>
        <taxon>Bacteria</taxon>
        <taxon>Bacillati</taxon>
        <taxon>Bacillota</taxon>
        <taxon>Bacilli</taxon>
        <taxon>Bacillales</taxon>
        <taxon>Anoxybacillaceae</taxon>
        <taxon>Parageobacillus</taxon>
    </lineage>
</organism>
<dbReference type="AlphaFoldDB" id="A0A1B7KWW2"/>